<reference evidence="3" key="2">
    <citation type="journal article" date="2024" name="Plant">
        <title>Genomic evolution and insights into agronomic trait innovations of Sesamum species.</title>
        <authorList>
            <person name="Miao H."/>
            <person name="Wang L."/>
            <person name="Qu L."/>
            <person name="Liu H."/>
            <person name="Sun Y."/>
            <person name="Le M."/>
            <person name="Wang Q."/>
            <person name="Wei S."/>
            <person name="Zheng Y."/>
            <person name="Lin W."/>
            <person name="Duan Y."/>
            <person name="Cao H."/>
            <person name="Xiong S."/>
            <person name="Wang X."/>
            <person name="Wei L."/>
            <person name="Li C."/>
            <person name="Ma Q."/>
            <person name="Ju M."/>
            <person name="Zhao R."/>
            <person name="Li G."/>
            <person name="Mu C."/>
            <person name="Tian Q."/>
            <person name="Mei H."/>
            <person name="Zhang T."/>
            <person name="Gao T."/>
            <person name="Zhang H."/>
        </authorList>
    </citation>
    <scope>NUCLEOTIDE SEQUENCE</scope>
    <source>
        <strain evidence="3">G02</strain>
    </source>
</reference>
<dbReference type="CDD" id="cd09272">
    <property type="entry name" value="RNase_HI_RT_Ty1"/>
    <property type="match status" value="1"/>
</dbReference>
<feature type="region of interest" description="Disordered" evidence="1">
    <location>
        <begin position="48"/>
        <end position="86"/>
    </location>
</feature>
<evidence type="ECO:0000259" key="2">
    <source>
        <dbReference type="Pfam" id="PF25597"/>
    </source>
</evidence>
<sequence>MVWEDFLLAKFLSSLDNNLKVVRDHLLASDSVPRLSNVLSRVFRVATGSSDSSSTSRTTTKSSSMAVHGRGRSSSQAREPSLNPSESVTLSLEEYEQLIHRYVPNFATPATSSSPGAFVASHGESWMLDSGATIHLNGNLSHFSTLSTSQKFPPIFLANGSYPPISVCVLSGDTPYSCIFPDRPLFGGYSRTPKGYRCYDPQYRRLFTSADVTLFQSTLYYSPNSSPAIPHTSVPLHVPTLIIPPHKEPPTLPLQMYSHRNRSTNTTLTVLLGLPPTAAPGNPSATPANDLLIALRKGMVALAVYVDDILITGSDIVGIEEEKTYLQKHFVSKDLGKPSQFMDKPRSIHWETALKILKYIKASHGKGLLFKRYGHVKIEAYSDADYVGSKDDMKFTSGYCTYVGGNLVTWCIKKQTTVARSTAEA</sequence>
<evidence type="ECO:0000313" key="3">
    <source>
        <dbReference type="EMBL" id="KAL0298694.1"/>
    </source>
</evidence>
<gene>
    <name evidence="3" type="ORF">Sradi_6529200</name>
</gene>
<evidence type="ECO:0000256" key="1">
    <source>
        <dbReference type="SAM" id="MobiDB-lite"/>
    </source>
</evidence>
<dbReference type="Pfam" id="PF25597">
    <property type="entry name" value="SH3_retrovirus"/>
    <property type="match status" value="1"/>
</dbReference>
<feature type="domain" description="Retroviral polymerase SH3-like" evidence="2">
    <location>
        <begin position="186"/>
        <end position="222"/>
    </location>
</feature>
<proteinExistence type="predicted"/>
<dbReference type="AlphaFoldDB" id="A0AAW2JVX2"/>
<protein>
    <submittedName>
        <fullName evidence="3">Mitochondrial protein</fullName>
    </submittedName>
</protein>
<dbReference type="PANTHER" id="PTHR11439:SF463">
    <property type="entry name" value="REVERSE TRANSCRIPTASE TY1_COPIA-TYPE DOMAIN-CONTAINING PROTEIN"/>
    <property type="match status" value="1"/>
</dbReference>
<dbReference type="InterPro" id="IPR057670">
    <property type="entry name" value="SH3_retrovirus"/>
</dbReference>
<comment type="caution">
    <text evidence="3">The sequence shown here is derived from an EMBL/GenBank/DDBJ whole genome shotgun (WGS) entry which is preliminary data.</text>
</comment>
<feature type="compositionally biased region" description="Polar residues" evidence="1">
    <location>
        <begin position="72"/>
        <end position="86"/>
    </location>
</feature>
<accession>A0AAW2JVX2</accession>
<organism evidence="3">
    <name type="scientific">Sesamum radiatum</name>
    <name type="common">Black benniseed</name>
    <dbReference type="NCBI Taxonomy" id="300843"/>
    <lineage>
        <taxon>Eukaryota</taxon>
        <taxon>Viridiplantae</taxon>
        <taxon>Streptophyta</taxon>
        <taxon>Embryophyta</taxon>
        <taxon>Tracheophyta</taxon>
        <taxon>Spermatophyta</taxon>
        <taxon>Magnoliopsida</taxon>
        <taxon>eudicotyledons</taxon>
        <taxon>Gunneridae</taxon>
        <taxon>Pentapetalae</taxon>
        <taxon>asterids</taxon>
        <taxon>lamiids</taxon>
        <taxon>Lamiales</taxon>
        <taxon>Pedaliaceae</taxon>
        <taxon>Sesamum</taxon>
    </lineage>
</organism>
<name>A0AAW2JVX2_SESRA</name>
<dbReference type="PANTHER" id="PTHR11439">
    <property type="entry name" value="GAG-POL-RELATED RETROTRANSPOSON"/>
    <property type="match status" value="1"/>
</dbReference>
<dbReference type="EMBL" id="JACGWJ010000031">
    <property type="protein sequence ID" value="KAL0298694.1"/>
    <property type="molecule type" value="Genomic_DNA"/>
</dbReference>
<reference evidence="3" key="1">
    <citation type="submission" date="2020-06" db="EMBL/GenBank/DDBJ databases">
        <authorList>
            <person name="Li T."/>
            <person name="Hu X."/>
            <person name="Zhang T."/>
            <person name="Song X."/>
            <person name="Zhang H."/>
            <person name="Dai N."/>
            <person name="Sheng W."/>
            <person name="Hou X."/>
            <person name="Wei L."/>
        </authorList>
    </citation>
    <scope>NUCLEOTIDE SEQUENCE</scope>
    <source>
        <strain evidence="3">G02</strain>
        <tissue evidence="3">Leaf</tissue>
    </source>
</reference>
<feature type="compositionally biased region" description="Low complexity" evidence="1">
    <location>
        <begin position="48"/>
        <end position="64"/>
    </location>
</feature>